<protein>
    <submittedName>
        <fullName evidence="1">Uncharacterized protein</fullName>
    </submittedName>
</protein>
<proteinExistence type="predicted"/>
<accession>A0AC61RUZ0</accession>
<keyword evidence="2" id="KW-1185">Reference proteome</keyword>
<evidence type="ECO:0000313" key="2">
    <source>
        <dbReference type="Proteomes" id="UP000304953"/>
    </source>
</evidence>
<dbReference type="Proteomes" id="UP000304953">
    <property type="component" value="Unassembled WGS sequence"/>
</dbReference>
<evidence type="ECO:0000313" key="1">
    <source>
        <dbReference type="EMBL" id="TGY95506.1"/>
    </source>
</evidence>
<reference evidence="1" key="1">
    <citation type="submission" date="2019-04" db="EMBL/GenBank/DDBJ databases">
        <title>Microbes associate with the intestines of laboratory mice.</title>
        <authorList>
            <person name="Navarre W."/>
            <person name="Wong E."/>
            <person name="Huang K."/>
            <person name="Tropini C."/>
            <person name="Ng K."/>
            <person name="Yu B."/>
        </authorList>
    </citation>
    <scope>NUCLEOTIDE SEQUENCE</scope>
    <source>
        <strain evidence="1">NM01_1-7b</strain>
    </source>
</reference>
<sequence>MAGMNPTQIFQFMGAWQKFTANHPKLPKFMKAVTAEGVKENTIIEISVTTPEGKTYCSNLKISQSDLELLEQIKNFSL</sequence>
<organism evidence="1 2">
    <name type="scientific">Petralouisia muris</name>
    <dbReference type="NCBI Taxonomy" id="3032872"/>
    <lineage>
        <taxon>Bacteria</taxon>
        <taxon>Bacillati</taxon>
        <taxon>Bacillota</taxon>
        <taxon>Clostridia</taxon>
        <taxon>Lachnospirales</taxon>
        <taxon>Lachnospiraceae</taxon>
        <taxon>Petralouisia</taxon>
    </lineage>
</organism>
<gene>
    <name evidence="1" type="ORF">E5329_14550</name>
</gene>
<comment type="caution">
    <text evidence="1">The sequence shown here is derived from an EMBL/GenBank/DDBJ whole genome shotgun (WGS) entry which is preliminary data.</text>
</comment>
<name>A0AC61RUZ0_9FIRM</name>
<dbReference type="EMBL" id="SRYA01000028">
    <property type="protein sequence ID" value="TGY95506.1"/>
    <property type="molecule type" value="Genomic_DNA"/>
</dbReference>